<proteinExistence type="predicted"/>
<dbReference type="Gene3D" id="3.60.110.10">
    <property type="entry name" value="Carbon-nitrogen hydrolase"/>
    <property type="match status" value="1"/>
</dbReference>
<dbReference type="RefSeq" id="WP_199034752.1">
    <property type="nucleotide sequence ID" value="NZ_JAELXS010000001.1"/>
</dbReference>
<comment type="caution">
    <text evidence="2">The sequence shown here is derived from an EMBL/GenBank/DDBJ whole genome shotgun (WGS) entry which is preliminary data.</text>
</comment>
<sequence>MANLVDYARQTSCYVTSSDVTGACDDRISYGCSVIVAPDGSIIARIPEFGDGFVVFDLPDFPKMAGLATS</sequence>
<gene>
    <name evidence="2" type="ORF">JAO74_02760</name>
</gene>
<dbReference type="InterPro" id="IPR003010">
    <property type="entry name" value="C-N_Hydrolase"/>
</dbReference>
<reference evidence="3" key="1">
    <citation type="submission" date="2020-12" db="EMBL/GenBank/DDBJ databases">
        <title>Hymenobacter sp.</title>
        <authorList>
            <person name="Kim M.K."/>
        </authorList>
    </citation>
    <scope>NUCLEOTIDE SEQUENCE [LARGE SCALE GENOMIC DNA]</scope>
    <source>
        <strain evidence="3">BT553</strain>
    </source>
</reference>
<dbReference type="Pfam" id="PF00795">
    <property type="entry name" value="CN_hydrolase"/>
    <property type="match status" value="1"/>
</dbReference>
<feature type="domain" description="CN hydrolase" evidence="1">
    <location>
        <begin position="1"/>
        <end position="60"/>
    </location>
</feature>
<keyword evidence="3" id="KW-1185">Reference proteome</keyword>
<name>A0ABS0XLV7_9SPHN</name>
<accession>A0ABS0XLV7</accession>
<evidence type="ECO:0000259" key="1">
    <source>
        <dbReference type="PROSITE" id="PS50263"/>
    </source>
</evidence>
<protein>
    <recommendedName>
        <fullName evidence="1">CN hydrolase domain-containing protein</fullName>
    </recommendedName>
</protein>
<evidence type="ECO:0000313" key="2">
    <source>
        <dbReference type="EMBL" id="MBJ6120708.1"/>
    </source>
</evidence>
<dbReference type="Proteomes" id="UP000640426">
    <property type="component" value="Unassembled WGS sequence"/>
</dbReference>
<evidence type="ECO:0000313" key="3">
    <source>
        <dbReference type="Proteomes" id="UP000640426"/>
    </source>
</evidence>
<dbReference type="EMBL" id="JAELXS010000001">
    <property type="protein sequence ID" value="MBJ6120708.1"/>
    <property type="molecule type" value="Genomic_DNA"/>
</dbReference>
<organism evidence="2 3">
    <name type="scientific">Sphingomonas mollis</name>
    <dbReference type="NCBI Taxonomy" id="2795726"/>
    <lineage>
        <taxon>Bacteria</taxon>
        <taxon>Pseudomonadati</taxon>
        <taxon>Pseudomonadota</taxon>
        <taxon>Alphaproteobacteria</taxon>
        <taxon>Sphingomonadales</taxon>
        <taxon>Sphingomonadaceae</taxon>
        <taxon>Sphingomonas</taxon>
    </lineage>
</organism>
<dbReference type="SUPFAM" id="SSF56317">
    <property type="entry name" value="Carbon-nitrogen hydrolase"/>
    <property type="match status" value="1"/>
</dbReference>
<dbReference type="InterPro" id="IPR036526">
    <property type="entry name" value="C-N_Hydrolase_sf"/>
</dbReference>
<dbReference type="PROSITE" id="PS50263">
    <property type="entry name" value="CN_HYDROLASE"/>
    <property type="match status" value="1"/>
</dbReference>